<dbReference type="AlphaFoldDB" id="A0A175VYL6"/>
<evidence type="ECO:0000313" key="3">
    <source>
        <dbReference type="EMBL" id="KXX76271.1"/>
    </source>
</evidence>
<keyword evidence="4" id="KW-1185">Reference proteome</keyword>
<keyword evidence="2" id="KW-0472">Membrane</keyword>
<accession>A0A175VYL6</accession>
<dbReference type="Proteomes" id="UP000078237">
    <property type="component" value="Unassembled WGS sequence"/>
</dbReference>
<dbReference type="EMBL" id="LCTW02000219">
    <property type="protein sequence ID" value="KXX76271.1"/>
    <property type="molecule type" value="Genomic_DNA"/>
</dbReference>
<name>A0A175VYL6_9PEZI</name>
<proteinExistence type="predicted"/>
<protein>
    <submittedName>
        <fullName evidence="3">Uncharacterized protein</fullName>
    </submittedName>
</protein>
<feature type="region of interest" description="Disordered" evidence="1">
    <location>
        <begin position="128"/>
        <end position="150"/>
    </location>
</feature>
<evidence type="ECO:0000256" key="2">
    <source>
        <dbReference type="SAM" id="Phobius"/>
    </source>
</evidence>
<feature type="region of interest" description="Disordered" evidence="1">
    <location>
        <begin position="164"/>
        <end position="193"/>
    </location>
</feature>
<reference evidence="3 4" key="1">
    <citation type="journal article" date="2016" name="Genome Announc.">
        <title>Genome Sequence of Madurella mycetomatis mm55, Isolated from a Human Mycetoma Case in Sudan.</title>
        <authorList>
            <person name="Smit S."/>
            <person name="Derks M.F."/>
            <person name="Bervoets S."/>
            <person name="Fahal A."/>
            <person name="van Leeuwen W."/>
            <person name="van Belkum A."/>
            <person name="van de Sande W.W."/>
        </authorList>
    </citation>
    <scope>NUCLEOTIDE SEQUENCE [LARGE SCALE GENOMIC DNA]</scope>
    <source>
        <strain evidence="4">mm55</strain>
    </source>
</reference>
<feature type="compositionally biased region" description="Low complexity" evidence="1">
    <location>
        <begin position="129"/>
        <end position="142"/>
    </location>
</feature>
<sequence>MSRTPILNHSHWDTIDLGDTNAHKANSNPDGELDPPVYHHIYFPRYHDEKQATFTEEEDCHSETASSINADFFPLPPTYSQRLSLSSGYHTFTLLESPTTTLSGAGSDDDLADLESCYFETLDFEDYMHPNANPNDNNNHPAGSKHTKPASAVTVRQLLAPSSSLHQRRLRRNRRNRRSHCSPHHHRHQGQAVGGRLRKLYTSIAGSELELDTATAEKLGLQPGTAWRLGRGWRAVRKTVGVLCLVLLVVSVLVAAGWAATSMWGVLRTMASGVWGDVKSTTGGGGSWGNGSPRLCGEVRSRFCRVVHVKGVGR</sequence>
<feature type="compositionally biased region" description="Basic residues" evidence="1">
    <location>
        <begin position="166"/>
        <end position="189"/>
    </location>
</feature>
<organism evidence="3 4">
    <name type="scientific">Madurella mycetomatis</name>
    <dbReference type="NCBI Taxonomy" id="100816"/>
    <lineage>
        <taxon>Eukaryota</taxon>
        <taxon>Fungi</taxon>
        <taxon>Dikarya</taxon>
        <taxon>Ascomycota</taxon>
        <taxon>Pezizomycotina</taxon>
        <taxon>Sordariomycetes</taxon>
        <taxon>Sordariomycetidae</taxon>
        <taxon>Sordariales</taxon>
        <taxon>Sordariales incertae sedis</taxon>
        <taxon>Madurella</taxon>
    </lineage>
</organism>
<keyword evidence="2" id="KW-0812">Transmembrane</keyword>
<dbReference type="VEuPathDB" id="FungiDB:MMYC01_207179"/>
<keyword evidence="2" id="KW-1133">Transmembrane helix</keyword>
<feature type="transmembrane region" description="Helical" evidence="2">
    <location>
        <begin position="240"/>
        <end position="260"/>
    </location>
</feature>
<evidence type="ECO:0000313" key="4">
    <source>
        <dbReference type="Proteomes" id="UP000078237"/>
    </source>
</evidence>
<gene>
    <name evidence="3" type="ORF">MMYC01_207179</name>
</gene>
<evidence type="ECO:0000256" key="1">
    <source>
        <dbReference type="SAM" id="MobiDB-lite"/>
    </source>
</evidence>
<comment type="caution">
    <text evidence="3">The sequence shown here is derived from an EMBL/GenBank/DDBJ whole genome shotgun (WGS) entry which is preliminary data.</text>
</comment>